<dbReference type="GO" id="GO:0035591">
    <property type="term" value="F:signaling adaptor activity"/>
    <property type="evidence" value="ECO:0007669"/>
    <property type="project" value="TreeGrafter"/>
</dbReference>
<dbReference type="EMBL" id="MN740389">
    <property type="protein sequence ID" value="QHU03863.1"/>
    <property type="molecule type" value="Genomic_DNA"/>
</dbReference>
<protein>
    <submittedName>
        <fullName evidence="3">Uncharacterized protein</fullName>
    </submittedName>
</protein>
<dbReference type="SUPFAM" id="SSF52058">
    <property type="entry name" value="L domain-like"/>
    <property type="match status" value="1"/>
</dbReference>
<dbReference type="SMART" id="SM00365">
    <property type="entry name" value="LRR_SD22"/>
    <property type="match status" value="2"/>
</dbReference>
<evidence type="ECO:0000256" key="2">
    <source>
        <dbReference type="ARBA" id="ARBA00022737"/>
    </source>
</evidence>
<dbReference type="InterPro" id="IPR032675">
    <property type="entry name" value="LRR_dom_sf"/>
</dbReference>
<reference evidence="3" key="1">
    <citation type="journal article" date="2020" name="Nature">
        <title>Giant virus diversity and host interactions through global metagenomics.</title>
        <authorList>
            <person name="Schulz F."/>
            <person name="Roux S."/>
            <person name="Paez-Espino D."/>
            <person name="Jungbluth S."/>
            <person name="Walsh D.A."/>
            <person name="Denef V.J."/>
            <person name="McMahon K.D."/>
            <person name="Konstantinidis K.T."/>
            <person name="Eloe-Fadrosh E.A."/>
            <person name="Kyrpides N.C."/>
            <person name="Woyke T."/>
        </authorList>
    </citation>
    <scope>NUCLEOTIDE SEQUENCE</scope>
    <source>
        <strain evidence="3">GVMAG-M-3300027708-20</strain>
    </source>
</reference>
<dbReference type="PANTHER" id="PTHR47566:SF1">
    <property type="entry name" value="PROTEIN NUD1"/>
    <property type="match status" value="1"/>
</dbReference>
<dbReference type="Gene3D" id="3.80.10.10">
    <property type="entry name" value="Ribonuclease Inhibitor"/>
    <property type="match status" value="1"/>
</dbReference>
<dbReference type="InterPro" id="IPR001611">
    <property type="entry name" value="Leu-rich_rpt"/>
</dbReference>
<accession>A0A6C0JEN0</accession>
<dbReference type="InterPro" id="IPR052574">
    <property type="entry name" value="CDIRP"/>
</dbReference>
<dbReference type="AlphaFoldDB" id="A0A6C0JEN0"/>
<keyword evidence="2" id="KW-0677">Repeat</keyword>
<evidence type="ECO:0000256" key="1">
    <source>
        <dbReference type="ARBA" id="ARBA00022614"/>
    </source>
</evidence>
<name>A0A6C0JEN0_9ZZZZ</name>
<dbReference type="PANTHER" id="PTHR47566">
    <property type="match status" value="1"/>
</dbReference>
<organism evidence="3">
    <name type="scientific">viral metagenome</name>
    <dbReference type="NCBI Taxonomy" id="1070528"/>
    <lineage>
        <taxon>unclassified sequences</taxon>
        <taxon>metagenomes</taxon>
        <taxon>organismal metagenomes</taxon>
    </lineage>
</organism>
<sequence length="473" mass="54709">MDEQREDIIKDNNTAQEQLLGILAGLPKSTKELIIEETLFGDIDFSVLKSEGYGNIKTIILKDGQITNIAGLYEGLLHFECINNLLIELEDLPVSLKHLKIPFNHITALNVSKLENLETLVISHNQIPTLENLSKKLTELSCDNNKLQFLNLDGLVELKTLNISNNRITLIENLPVGIIDFKMENTPAIEFRNSVFPEYEKDLEKDGKDEEEKKNYLEALNEFFRLKNEYQTKASDMMKKAFKKESSRRLGKLAALSVKPPCINCKRPVGTIFSNRENDKYTAICGDKGNPCNLNIKIFNGRTINLVFILNVYQEEINDIKDLIIRQKLDTLFSYTTEEKSVELFKKELENYNANSKIFKDLLVKYNELYNNKEKEESINKKTEKIYLLIEKVRDLIKEYKKTENHRILKTAVDVQINELFPEIRNMKLLLNEVVELNQDESGKFTIFNYPVALNKIDYDFGEKASVIKFQKD</sequence>
<keyword evidence="1" id="KW-0433">Leucine-rich repeat</keyword>
<proteinExistence type="predicted"/>
<evidence type="ECO:0000313" key="3">
    <source>
        <dbReference type="EMBL" id="QHU03863.1"/>
    </source>
</evidence>
<dbReference type="PROSITE" id="PS51450">
    <property type="entry name" value="LRR"/>
    <property type="match status" value="2"/>
</dbReference>